<evidence type="ECO:0000256" key="1">
    <source>
        <dbReference type="ARBA" id="ARBA00004236"/>
    </source>
</evidence>
<dbReference type="GeneID" id="129343880"/>
<evidence type="ECO:0000256" key="6">
    <source>
        <dbReference type="ARBA" id="ARBA00022614"/>
    </source>
</evidence>
<feature type="region of interest" description="Disordered" evidence="9">
    <location>
        <begin position="1046"/>
        <end position="1111"/>
    </location>
</feature>
<dbReference type="Pfam" id="PF16000">
    <property type="entry name" value="CARMIL_C"/>
    <property type="match status" value="1"/>
</dbReference>
<evidence type="ECO:0000313" key="13">
    <source>
        <dbReference type="RefSeq" id="XP_054856237.1"/>
    </source>
</evidence>
<keyword evidence="6" id="KW-0433">Leucine-rich repeat</keyword>
<keyword evidence="12" id="KW-1185">Reference proteome</keyword>
<dbReference type="InterPro" id="IPR011993">
    <property type="entry name" value="PH-like_dom_sf"/>
</dbReference>
<keyword evidence="7" id="KW-0677">Repeat</keyword>
<reference evidence="13" key="1">
    <citation type="submission" date="2025-08" db="UniProtKB">
        <authorList>
            <consortium name="RefSeq"/>
        </authorList>
    </citation>
    <scope>IDENTIFICATION</scope>
    <source>
        <tissue evidence="13">Blood</tissue>
    </source>
</reference>
<dbReference type="GO" id="GO:0005737">
    <property type="term" value="C:cytoplasm"/>
    <property type="evidence" value="ECO:0007669"/>
    <property type="project" value="UniProtKB-SubCell"/>
</dbReference>
<dbReference type="GO" id="GO:0005886">
    <property type="term" value="C:plasma membrane"/>
    <property type="evidence" value="ECO:0007669"/>
    <property type="project" value="UniProtKB-SubCell"/>
</dbReference>
<proteinExistence type="inferred from homology"/>
<dbReference type="GO" id="GO:0030027">
    <property type="term" value="C:lamellipodium"/>
    <property type="evidence" value="ECO:0007669"/>
    <property type="project" value="TreeGrafter"/>
</dbReference>
<name>A0AA97KH52_EUBMA</name>
<feature type="compositionally biased region" description="Basic residues" evidence="9">
    <location>
        <begin position="905"/>
        <end position="916"/>
    </location>
</feature>
<feature type="compositionally biased region" description="Pro residues" evidence="9">
    <location>
        <begin position="1318"/>
        <end position="1328"/>
    </location>
</feature>
<dbReference type="Gene3D" id="2.30.29.30">
    <property type="entry name" value="Pleckstrin-homology domain (PH domain)/Phosphotyrosine-binding domain (PTB)"/>
    <property type="match status" value="1"/>
</dbReference>
<dbReference type="InterPro" id="IPR041245">
    <property type="entry name" value="CARMIL_PH"/>
</dbReference>
<keyword evidence="5" id="KW-0963">Cytoplasm</keyword>
<evidence type="ECO:0000256" key="7">
    <source>
        <dbReference type="ARBA" id="ARBA00022737"/>
    </source>
</evidence>
<dbReference type="PANTHER" id="PTHR24112:SF32">
    <property type="entry name" value="CAPPING PROTEIN, ARP2_3 AND MYOSIN-I LINKER PROTEIN 2"/>
    <property type="match status" value="1"/>
</dbReference>
<comment type="similarity">
    <text evidence="3">Belongs to the CARMIL family.</text>
</comment>
<feature type="compositionally biased region" description="Basic residues" evidence="9">
    <location>
        <begin position="826"/>
        <end position="836"/>
    </location>
</feature>
<dbReference type="KEGG" id="emc:129343880"/>
<evidence type="ECO:0000259" key="11">
    <source>
        <dbReference type="Pfam" id="PF17888"/>
    </source>
</evidence>
<evidence type="ECO:0000256" key="5">
    <source>
        <dbReference type="ARBA" id="ARBA00022490"/>
    </source>
</evidence>
<gene>
    <name evidence="13" type="primary">LOC129343880</name>
</gene>
<evidence type="ECO:0000256" key="8">
    <source>
        <dbReference type="ARBA" id="ARBA00023136"/>
    </source>
</evidence>
<evidence type="ECO:0000313" key="12">
    <source>
        <dbReference type="Proteomes" id="UP001190640"/>
    </source>
</evidence>
<comment type="subcellular location">
    <subcellularLocation>
        <location evidence="1">Cell membrane</location>
    </subcellularLocation>
    <subcellularLocation>
        <location evidence="2">Cytoplasm</location>
    </subcellularLocation>
</comment>
<feature type="region of interest" description="Disordered" evidence="9">
    <location>
        <begin position="1128"/>
        <end position="1233"/>
    </location>
</feature>
<evidence type="ECO:0000256" key="9">
    <source>
        <dbReference type="SAM" id="MobiDB-lite"/>
    </source>
</evidence>
<dbReference type="Proteomes" id="UP001190640">
    <property type="component" value="Chromosome 16"/>
</dbReference>
<evidence type="ECO:0000259" key="10">
    <source>
        <dbReference type="Pfam" id="PF16000"/>
    </source>
</evidence>
<feature type="compositionally biased region" description="Basic and acidic residues" evidence="9">
    <location>
        <begin position="1286"/>
        <end position="1298"/>
    </location>
</feature>
<feature type="compositionally biased region" description="Basic and acidic residues" evidence="9">
    <location>
        <begin position="1049"/>
        <end position="1065"/>
    </location>
</feature>
<feature type="domain" description="CARMIL C-terminal" evidence="10">
    <location>
        <begin position="778"/>
        <end position="916"/>
    </location>
</feature>
<evidence type="ECO:0000256" key="3">
    <source>
        <dbReference type="ARBA" id="ARBA00007298"/>
    </source>
</evidence>
<keyword evidence="8" id="KW-0472">Membrane</keyword>
<dbReference type="Gene3D" id="6.10.140.1850">
    <property type="match status" value="1"/>
</dbReference>
<dbReference type="InterPro" id="IPR032675">
    <property type="entry name" value="LRR_dom_sf"/>
</dbReference>
<feature type="region of interest" description="Disordered" evidence="9">
    <location>
        <begin position="905"/>
        <end position="1027"/>
    </location>
</feature>
<dbReference type="InterPro" id="IPR051279">
    <property type="entry name" value="PP1-Reg/Actin-Interact_Protein"/>
</dbReference>
<evidence type="ECO:0000256" key="4">
    <source>
        <dbReference type="ARBA" id="ARBA00022475"/>
    </source>
</evidence>
<feature type="compositionally biased region" description="Low complexity" evidence="9">
    <location>
        <begin position="776"/>
        <end position="788"/>
    </location>
</feature>
<dbReference type="RefSeq" id="XP_054856237.1">
    <property type="nucleotide sequence ID" value="XM_055000262.1"/>
</dbReference>
<feature type="domain" description="CARMIL pleckstrin homology" evidence="11">
    <location>
        <begin position="33"/>
        <end position="115"/>
    </location>
</feature>
<feature type="region of interest" description="Disordered" evidence="9">
    <location>
        <begin position="1263"/>
        <end position="1328"/>
    </location>
</feature>
<dbReference type="InterPro" id="IPR031943">
    <property type="entry name" value="CARMIL_C"/>
</dbReference>
<dbReference type="FunFam" id="3.80.10.10:FF:000009">
    <property type="entry name" value="F-actin-uncapping protein LRRC16A isoform X1"/>
    <property type="match status" value="1"/>
</dbReference>
<dbReference type="GO" id="GO:0016477">
    <property type="term" value="P:cell migration"/>
    <property type="evidence" value="ECO:0007669"/>
    <property type="project" value="TreeGrafter"/>
</dbReference>
<dbReference type="Gene3D" id="3.80.10.10">
    <property type="entry name" value="Ribonuclease Inhibitor"/>
    <property type="match status" value="1"/>
</dbReference>
<feature type="region of interest" description="Disordered" evidence="9">
    <location>
        <begin position="776"/>
        <end position="855"/>
    </location>
</feature>
<feature type="compositionally biased region" description="Basic and acidic residues" evidence="9">
    <location>
        <begin position="1008"/>
        <end position="1023"/>
    </location>
</feature>
<dbReference type="SMART" id="SM00368">
    <property type="entry name" value="LRR_RI"/>
    <property type="match status" value="5"/>
</dbReference>
<sequence>MAASLREISPELRESITDFLGMQEVSLLTARLHVKSKVEDTVLVLLPWRALVLLAKLPIKVQGSFSFLALQLIKMGEASQVVIETDTTYEFEFLSLDDLEYVVIHMIVFLKKIFPDSSPWHLLQNASPSLLDRIQKISNSLEEVLKENRGPCGGFSEMYAVLCDYSGLPLREEIQWDVDNIYHKQECKEFNLQDFAYLDSHDLALSVAALSFNQWFTRLYCKDVKLNLDILDQILYVLSKSVTLEELVLENCGLKLEFAQRMAQVLSNHPDSALNMINLSGNLLEDRGIIALSQNFERCFKSLQSLSLARTSLTSKGMIALCQSLVSNGLFRTSLGHLDLSGNPGSLATDDAGGLYFFLSQPNALAHLDLSGTDCALDLVFGALAGGCCGSLVRLNLSKNVYSHKKNKEVPPAIGKFFRKASVLQHVSLSGTKLPPEALRDLLQGLARNSQLSGLHLDLSSCELRSAGAQVIQDLVVDASSIGDLNLADNGFDSDMVTLVLAISRSRSIRHVALGKNFNIRSREALDDILHRIVQLTQDEDCSVKSLSVAESRLKLGTSILLDSLGSSNSNLVTLDISGNAMGDFGAKILAKALLMNTTLRTLIWDRNNTTVYGFLDVARALERNFTLKVMPLPVTDVAQAYRSHPEKVEEVVHKIQSYLTRNQMQETFPKEKLQLQSESTASSSEQAVKHACQSVQENIAMLSSVQDVEVKADIRWAEEAMEDADLALSHKMAAAWKHSFHMSTLPTFKLNSLLELDLKVEAEDNKIGTPQAVLSLSRASSAKSRPASTKDAEAGSGLLPHAEPAPAQSLMDLPTAGEKLEHYTRGRPRPNRRNRQPPSKPNVQPAVRENDEDRSIARLDEGLDDFFTKKVIHEHLPPVSSEASLAFATPTSSGSRTLKKKIGHFFAFKKPKSSRATRPEKEPEGSPSATTRGRRLMLSDILRAPSKASESTKGLSKSEEGGLAGESRSPLEQSQTPDSSRRTRANYSREGKSQSLILLSGEDEETLGVRHEKKRPFERSDGELPSSFEQRVHVMLHRIGVTKVLSSEGKKKQSKDGEIKKAGSDGDIVDSSAESPPCSLKSRTHSMSTGKYPSVRLGPADATGGSGESRLSWKTLGKQLNAELKGKCSELSSSPRRAFAIQEPASPREQKGRESWTSSLPRIGRSAAGAPPVRRTSNAEEGRAFSELQNSYADVNTIAGDNQPKPKPRLKPVANRRAMSVHEEQLRDQASAVELHHTKLPLCLQRSPILKWKVKPKSLLEPELPASSDSAGSPPQERTVAATESRPRADTGEERQPALEQTLENAQNTALDQRTAVPPPKSPAQEH</sequence>
<dbReference type="SUPFAM" id="SSF52047">
    <property type="entry name" value="RNI-like"/>
    <property type="match status" value="1"/>
</dbReference>
<keyword evidence="4" id="KW-1003">Cell membrane</keyword>
<accession>A0AA97KH52</accession>
<dbReference type="PANTHER" id="PTHR24112">
    <property type="entry name" value="LEUCINE-RICH REPEAT, ISOFORM F-RELATED"/>
    <property type="match status" value="1"/>
</dbReference>
<evidence type="ECO:0000256" key="2">
    <source>
        <dbReference type="ARBA" id="ARBA00004496"/>
    </source>
</evidence>
<organism evidence="12 13">
    <name type="scientific">Eublepharis macularius</name>
    <name type="common">Leopard gecko</name>
    <name type="synonym">Cyrtodactylus macularius</name>
    <dbReference type="NCBI Taxonomy" id="481883"/>
    <lineage>
        <taxon>Eukaryota</taxon>
        <taxon>Metazoa</taxon>
        <taxon>Chordata</taxon>
        <taxon>Craniata</taxon>
        <taxon>Vertebrata</taxon>
        <taxon>Euteleostomi</taxon>
        <taxon>Lepidosauria</taxon>
        <taxon>Squamata</taxon>
        <taxon>Bifurcata</taxon>
        <taxon>Gekkota</taxon>
        <taxon>Eublepharidae</taxon>
        <taxon>Eublepharinae</taxon>
        <taxon>Eublepharis</taxon>
    </lineage>
</organism>
<dbReference type="GO" id="GO:0034315">
    <property type="term" value="P:regulation of Arp2/3 complex-mediated actin nucleation"/>
    <property type="evidence" value="ECO:0007669"/>
    <property type="project" value="TreeGrafter"/>
</dbReference>
<protein>
    <submittedName>
        <fullName evidence="13">Capping protein, Arp2/3 and myosin-I linker protein 2-like</fullName>
    </submittedName>
</protein>
<dbReference type="Pfam" id="PF17888">
    <property type="entry name" value="Carm_PH"/>
    <property type="match status" value="1"/>
</dbReference>
<feature type="compositionally biased region" description="Polar residues" evidence="9">
    <location>
        <begin position="1303"/>
        <end position="1313"/>
    </location>
</feature>